<dbReference type="PROSITE" id="PS50835">
    <property type="entry name" value="IG_LIKE"/>
    <property type="match status" value="1"/>
</dbReference>
<name>A0ABT3Z5G3_9HYPH</name>
<reference evidence="2" key="1">
    <citation type="submission" date="2022-10" db="EMBL/GenBank/DDBJ databases">
        <title>Hoeflea sp. G2-23, isolated from marine algae.</title>
        <authorList>
            <person name="Kristyanto S."/>
            <person name="Kim J.M."/>
            <person name="Jeon C.O."/>
        </authorList>
    </citation>
    <scope>NUCLEOTIDE SEQUENCE</scope>
    <source>
        <strain evidence="2">G2-23</strain>
    </source>
</reference>
<evidence type="ECO:0000259" key="1">
    <source>
        <dbReference type="PROSITE" id="PS50835"/>
    </source>
</evidence>
<gene>
    <name evidence="2" type="ORF">OEG84_04555</name>
</gene>
<dbReference type="Proteomes" id="UP001073227">
    <property type="component" value="Unassembled WGS sequence"/>
</dbReference>
<dbReference type="EMBL" id="JAOVZR010000001">
    <property type="protein sequence ID" value="MCY0147008.1"/>
    <property type="molecule type" value="Genomic_DNA"/>
</dbReference>
<accession>A0ABT3Z5G3</accession>
<protein>
    <submittedName>
        <fullName evidence="2">PilZ domain-containing protein</fullName>
    </submittedName>
</protein>
<comment type="caution">
    <text evidence="2">The sequence shown here is derived from an EMBL/GenBank/DDBJ whole genome shotgun (WGS) entry which is preliminary data.</text>
</comment>
<dbReference type="SUPFAM" id="SSF141371">
    <property type="entry name" value="PilZ domain-like"/>
    <property type="match status" value="1"/>
</dbReference>
<evidence type="ECO:0000313" key="2">
    <source>
        <dbReference type="EMBL" id="MCY0147008.1"/>
    </source>
</evidence>
<evidence type="ECO:0000313" key="3">
    <source>
        <dbReference type="Proteomes" id="UP001073227"/>
    </source>
</evidence>
<dbReference type="InterPro" id="IPR009875">
    <property type="entry name" value="PilZ_domain"/>
</dbReference>
<organism evidence="2 3">
    <name type="scientific">Hoeflea algicola</name>
    <dbReference type="NCBI Taxonomy" id="2983763"/>
    <lineage>
        <taxon>Bacteria</taxon>
        <taxon>Pseudomonadati</taxon>
        <taxon>Pseudomonadota</taxon>
        <taxon>Alphaproteobacteria</taxon>
        <taxon>Hyphomicrobiales</taxon>
        <taxon>Rhizobiaceae</taxon>
        <taxon>Hoeflea</taxon>
    </lineage>
</organism>
<dbReference type="Pfam" id="PF07238">
    <property type="entry name" value="PilZ"/>
    <property type="match status" value="1"/>
</dbReference>
<dbReference type="Gene3D" id="2.40.10.220">
    <property type="entry name" value="predicted glycosyltransferase like domains"/>
    <property type="match status" value="1"/>
</dbReference>
<keyword evidence="3" id="KW-1185">Reference proteome</keyword>
<sequence length="235" mass="26143">MKAVGAIEMHRAYTLLTMEGIGWRYISIGSDKISMLNVTPASTPTGTADERQYSSVTVSVQGRFMRADHSEHDCIIDTMSPFDAVLSCSTKPEIGERIVAYLDYLGRIEGKVSATGHRTFTITLNATDRKRDKLSAQLTWLANKHELSLPEDRRHERVAPSQAAAEIKLDDGRRYPCRIIDLSVSGAAVEIDVRPAFGTMVVLGNMRGRVVRHFQEGIAMEFTTIQPNEIIDQMS</sequence>
<dbReference type="InterPro" id="IPR007110">
    <property type="entry name" value="Ig-like_dom"/>
</dbReference>
<proteinExistence type="predicted"/>
<feature type="domain" description="Ig-like" evidence="1">
    <location>
        <begin position="92"/>
        <end position="194"/>
    </location>
</feature>